<feature type="domain" description="NUMOD4" evidence="1">
    <location>
        <begin position="6"/>
        <end position="47"/>
    </location>
</feature>
<dbReference type="EMBL" id="NUEQ01000025">
    <property type="protein sequence ID" value="PEJ32299.1"/>
    <property type="molecule type" value="Genomic_DNA"/>
</dbReference>
<organism evidence="2 3">
    <name type="scientific">Peribacillus butanolivorans</name>
    <dbReference type="NCBI Taxonomy" id="421767"/>
    <lineage>
        <taxon>Bacteria</taxon>
        <taxon>Bacillati</taxon>
        <taxon>Bacillota</taxon>
        <taxon>Bacilli</taxon>
        <taxon>Bacillales</taxon>
        <taxon>Bacillaceae</taxon>
        <taxon>Peribacillus</taxon>
    </lineage>
</organism>
<dbReference type="SUPFAM" id="SSF54060">
    <property type="entry name" value="His-Me finger endonucleases"/>
    <property type="match status" value="1"/>
</dbReference>
<accession>A0AAX0RRS0</accession>
<gene>
    <name evidence="2" type="ORF">CN689_14315</name>
</gene>
<evidence type="ECO:0000259" key="1">
    <source>
        <dbReference type="Pfam" id="PF07463"/>
    </source>
</evidence>
<evidence type="ECO:0000313" key="2">
    <source>
        <dbReference type="EMBL" id="PEJ32299.1"/>
    </source>
</evidence>
<protein>
    <recommendedName>
        <fullName evidence="1">NUMOD4 domain-containing protein</fullName>
    </recommendedName>
</protein>
<dbReference type="Pfam" id="PF07463">
    <property type="entry name" value="NUMOD4"/>
    <property type="match status" value="1"/>
</dbReference>
<dbReference type="RefSeq" id="WP_098176372.1">
    <property type="nucleotide sequence ID" value="NZ_NUEQ01000025.1"/>
</dbReference>
<dbReference type="GO" id="GO:0016788">
    <property type="term" value="F:hydrolase activity, acting on ester bonds"/>
    <property type="evidence" value="ECO:0007669"/>
    <property type="project" value="InterPro"/>
</dbReference>
<dbReference type="InterPro" id="IPR010902">
    <property type="entry name" value="NUMOD4"/>
</dbReference>
<sequence length="82" mass="9652">MQEDKRDIKGYEGLYEITKSGKIYSVKRQRFLSRCNDEYGFHIVKLSRDGKSKNHNVFKLWKNEFDGVSPSEFKGALKAIYK</sequence>
<comment type="caution">
    <text evidence="2">The sequence shown here is derived from an EMBL/GenBank/DDBJ whole genome shotgun (WGS) entry which is preliminary data.</text>
</comment>
<name>A0AAX0RRS0_9BACI</name>
<dbReference type="Proteomes" id="UP000220106">
    <property type="component" value="Unassembled WGS sequence"/>
</dbReference>
<reference evidence="2 3" key="1">
    <citation type="submission" date="2017-09" db="EMBL/GenBank/DDBJ databases">
        <title>Large-scale bioinformatics analysis of Bacillus genomes uncovers conserved roles of natural products in bacterial physiology.</title>
        <authorList>
            <consortium name="Agbiome Team Llc"/>
            <person name="Bleich R.M."/>
            <person name="Kirk G.J."/>
            <person name="Santa Maria K.C."/>
            <person name="Allen S.E."/>
            <person name="Farag S."/>
            <person name="Shank E.A."/>
            <person name="Bowers A."/>
        </authorList>
    </citation>
    <scope>NUCLEOTIDE SEQUENCE [LARGE SCALE GENOMIC DNA]</scope>
    <source>
        <strain evidence="2 3">AFS003229</strain>
    </source>
</reference>
<evidence type="ECO:0000313" key="3">
    <source>
        <dbReference type="Proteomes" id="UP000220106"/>
    </source>
</evidence>
<dbReference type="Gene3D" id="3.90.75.20">
    <property type="match status" value="1"/>
</dbReference>
<dbReference type="AlphaFoldDB" id="A0AAX0RRS0"/>
<dbReference type="InterPro" id="IPR044925">
    <property type="entry name" value="His-Me_finger_sf"/>
</dbReference>
<proteinExistence type="predicted"/>